<dbReference type="InterPro" id="IPR042188">
    <property type="entry name" value="MmgE/PrpD_sf_2"/>
</dbReference>
<reference evidence="4 5" key="1">
    <citation type="submission" date="2024-02" db="EMBL/GenBank/DDBJ databases">
        <title>Genome analysis and characterization of Microbaculum marinisediminis sp. nov., isolated from marine sediment.</title>
        <authorList>
            <person name="Du Z.-J."/>
            <person name="Ye Y.-Q."/>
            <person name="Zhang Z.-R."/>
            <person name="Yuan S.-M."/>
            <person name="Zhang X.-Y."/>
        </authorList>
    </citation>
    <scope>NUCLEOTIDE SEQUENCE [LARGE SCALE GENOMIC DNA]</scope>
    <source>
        <strain evidence="4 5">SDUM1044001</strain>
    </source>
</reference>
<name>A0AAW9RQI5_9HYPH</name>
<dbReference type="Pfam" id="PF03972">
    <property type="entry name" value="MmgE_PrpD_N"/>
    <property type="match status" value="1"/>
</dbReference>
<proteinExistence type="inferred from homology"/>
<evidence type="ECO:0000313" key="5">
    <source>
        <dbReference type="Proteomes" id="UP001378188"/>
    </source>
</evidence>
<dbReference type="InterPro" id="IPR005656">
    <property type="entry name" value="MmgE_PrpD"/>
</dbReference>
<feature type="domain" description="MmgE/PrpD C-terminal" evidence="3">
    <location>
        <begin position="265"/>
        <end position="428"/>
    </location>
</feature>
<dbReference type="AlphaFoldDB" id="A0AAW9RQI5"/>
<evidence type="ECO:0000256" key="1">
    <source>
        <dbReference type="ARBA" id="ARBA00006174"/>
    </source>
</evidence>
<dbReference type="Gene3D" id="3.30.1330.120">
    <property type="entry name" value="2-methylcitrate dehydratase PrpD"/>
    <property type="match status" value="1"/>
</dbReference>
<dbReference type="Proteomes" id="UP001378188">
    <property type="component" value="Unassembled WGS sequence"/>
</dbReference>
<dbReference type="GO" id="GO:0016829">
    <property type="term" value="F:lyase activity"/>
    <property type="evidence" value="ECO:0007669"/>
    <property type="project" value="InterPro"/>
</dbReference>
<evidence type="ECO:0000259" key="3">
    <source>
        <dbReference type="Pfam" id="PF19305"/>
    </source>
</evidence>
<dbReference type="InterPro" id="IPR045337">
    <property type="entry name" value="MmgE_PrpD_C"/>
</dbReference>
<gene>
    <name evidence="4" type="ORF">V3328_11340</name>
</gene>
<evidence type="ECO:0000259" key="2">
    <source>
        <dbReference type="Pfam" id="PF03972"/>
    </source>
</evidence>
<dbReference type="InterPro" id="IPR045336">
    <property type="entry name" value="MmgE_PrpD_N"/>
</dbReference>
<dbReference type="SUPFAM" id="SSF103378">
    <property type="entry name" value="2-methylcitrate dehydratase PrpD"/>
    <property type="match status" value="1"/>
</dbReference>
<dbReference type="EMBL" id="JAZHOF010000004">
    <property type="protein sequence ID" value="MEJ8572071.1"/>
    <property type="molecule type" value="Genomic_DNA"/>
</dbReference>
<comment type="caution">
    <text evidence="4">The sequence shown here is derived from an EMBL/GenBank/DDBJ whole genome shotgun (WGS) entry which is preliminary data.</text>
</comment>
<feature type="domain" description="MmgE/PrpD N-terminal" evidence="2">
    <location>
        <begin position="5"/>
        <end position="244"/>
    </location>
</feature>
<keyword evidence="5" id="KW-1185">Reference proteome</keyword>
<dbReference type="InterPro" id="IPR042183">
    <property type="entry name" value="MmgE/PrpD_sf_1"/>
</dbReference>
<sequence>MTVTRELAEYLVESRSADLPDDVRREARRALVNIVGCALGGAPEEATEIAIRTFTPFSGPKDGLIVGRREKLDPLRAALVNGISTHVHDYDDTLPKNYIHASSPVASALLAYASCNDVSGEDFLHAFVLGFETTSRVGNATYPSHYDVGWHSTGTCGVLGAAAAIGKLTGLGVQDMVWTIGLAATQSAGIREMFGSMGKPFHPGRAAQNGYEAALLARNGFTSGEYGLEGPRGFAHVLAADRDLAKVTDGLGRDFDLRVNTYKPFPCGIVNHPAIDACIQLKEEHRLDAAAIRAVRLRVAPLVMDLCGKRDISTGLQGKFSVVHGAAVGLVRGRAGLDEYTDAAVNDPEVKRVRDAAVPEGDPAITEDGVHVEVELADGSVLAKTLEHSLGNLERPMSDDQLSAKFRDQAVRALPAEQVETVLQACWTIDALPAVGDLVAGTVPR</sequence>
<dbReference type="PANTHER" id="PTHR16943">
    <property type="entry name" value="2-METHYLCITRATE DEHYDRATASE-RELATED"/>
    <property type="match status" value="1"/>
</dbReference>
<dbReference type="Pfam" id="PF19305">
    <property type="entry name" value="MmgE_PrpD_C"/>
    <property type="match status" value="1"/>
</dbReference>
<protein>
    <submittedName>
        <fullName evidence="4">MmgE/PrpD family protein</fullName>
    </submittedName>
</protein>
<organism evidence="4 5">
    <name type="scientific">Microbaculum marinum</name>
    <dbReference type="NCBI Taxonomy" id="1764581"/>
    <lineage>
        <taxon>Bacteria</taxon>
        <taxon>Pseudomonadati</taxon>
        <taxon>Pseudomonadota</taxon>
        <taxon>Alphaproteobacteria</taxon>
        <taxon>Hyphomicrobiales</taxon>
        <taxon>Tepidamorphaceae</taxon>
        <taxon>Microbaculum</taxon>
    </lineage>
</organism>
<dbReference type="InterPro" id="IPR036148">
    <property type="entry name" value="MmgE/PrpD_sf"/>
</dbReference>
<dbReference type="PANTHER" id="PTHR16943:SF8">
    <property type="entry name" value="2-METHYLCITRATE DEHYDRATASE"/>
    <property type="match status" value="1"/>
</dbReference>
<accession>A0AAW9RQI5</accession>
<evidence type="ECO:0000313" key="4">
    <source>
        <dbReference type="EMBL" id="MEJ8572071.1"/>
    </source>
</evidence>
<comment type="similarity">
    <text evidence="1">Belongs to the PrpD family.</text>
</comment>
<dbReference type="Gene3D" id="1.10.4100.10">
    <property type="entry name" value="2-methylcitrate dehydratase PrpD"/>
    <property type="match status" value="1"/>
</dbReference>
<dbReference type="RefSeq" id="WP_340329769.1">
    <property type="nucleotide sequence ID" value="NZ_JAZHOF010000004.1"/>
</dbReference>